<dbReference type="AlphaFoldDB" id="A0AAJ1R6H6"/>
<evidence type="ECO:0000256" key="1">
    <source>
        <dbReference type="SAM" id="SignalP"/>
    </source>
</evidence>
<evidence type="ECO:0000313" key="2">
    <source>
        <dbReference type="EMBL" id="MDN4014377.1"/>
    </source>
</evidence>
<accession>A0AAJ1R6H6</accession>
<organism evidence="2 3">
    <name type="scientific">Chryseobacterium gambrini</name>
    <dbReference type="NCBI Taxonomy" id="373672"/>
    <lineage>
        <taxon>Bacteria</taxon>
        <taxon>Pseudomonadati</taxon>
        <taxon>Bacteroidota</taxon>
        <taxon>Flavobacteriia</taxon>
        <taxon>Flavobacteriales</taxon>
        <taxon>Weeksellaceae</taxon>
        <taxon>Chryseobacterium group</taxon>
        <taxon>Chryseobacterium</taxon>
    </lineage>
</organism>
<comment type="caution">
    <text evidence="2">The sequence shown here is derived from an EMBL/GenBank/DDBJ whole genome shotgun (WGS) entry which is preliminary data.</text>
</comment>
<keyword evidence="1" id="KW-0732">Signal</keyword>
<dbReference type="RefSeq" id="WP_214590517.1">
    <property type="nucleotide sequence ID" value="NZ_JAUHGV010000028.1"/>
</dbReference>
<sequence length="781" mass="92287">MKRSAIFIATLLSNMFFACGFYPYGDDIRFYFLDPDNFSYQEYRSFYYSSLYFGYNNDDEEPEIKDLQNEVLWRKYCKNKVSIDEINFALEKYGFSDINEKSSNAFIKYLYSAKDNEAVDYLKFAKNCEFFNSWQEDPWERNENTAAQKRTVLLHQAIALASKTKNSEIRKRYAFLAVRLAFYNGDMKSLAKIYAQYFSVEKANDIIDIWALYFKAIEEKNQGLKNIYFARVFAKCPEKRFVSWQAFDHRLSKEEVLQSIDDPKDKARVLMMYSIYNSGKNIDNLKEIYACNSNFDGLGFLVSREISKLEDWIFTPYYSLFEPAIPDSGYSSQYDQEYQSVRNVFGRVEADREYAKELLEFINSADLSKVQNPDFWKFAKAELLFMTKNYSESLKQISNLEKTLPADSKIRENAEQIKALNLFANQTYGKAVIPDAAKEIIIKNRKNERFIFALGRELEYLGNTDDAALLYASLDERLNSLVYFKSLKSDRHTYGDYFVDYFNYMDAVYSPEQVQSFIKKTEKVNSGNDLFFSNFKMKQQSVNNLYDLLGTKYIRQNKLSLALHIFKKLGAEYYETQNTLWENDGKDSYSASGKIFDQNPFYHLKYTPDFIQEKEKFRVTKLSVTQKLIEYLGKANNPQEKDRDYYYFLVANCYYNMSQYGNAWMMRRYFVSSAGNFSIREDNEEFNTAGLAKLYYGKAMENAKTEKFKALCLRMQGRCENYNYDFNGEENADSFSRSDDYEDRRLEKNRYYQDLKNKYAGQYEDMMSGCEFFEDYFKARR</sequence>
<dbReference type="PROSITE" id="PS51257">
    <property type="entry name" value="PROKAR_LIPOPROTEIN"/>
    <property type="match status" value="1"/>
</dbReference>
<evidence type="ECO:0000313" key="3">
    <source>
        <dbReference type="Proteomes" id="UP001225933"/>
    </source>
</evidence>
<feature type="chain" id="PRO_5042599408" description="Tetratricopeptide repeat-containing protein" evidence="1">
    <location>
        <begin position="19"/>
        <end position="781"/>
    </location>
</feature>
<proteinExistence type="predicted"/>
<feature type="signal peptide" evidence="1">
    <location>
        <begin position="1"/>
        <end position="18"/>
    </location>
</feature>
<dbReference type="EMBL" id="JAUHGV010000028">
    <property type="protein sequence ID" value="MDN4014377.1"/>
    <property type="molecule type" value="Genomic_DNA"/>
</dbReference>
<gene>
    <name evidence="2" type="ORF">QX233_18050</name>
</gene>
<name>A0AAJ1R6H6_9FLAO</name>
<reference evidence="2" key="1">
    <citation type="submission" date="2023-06" db="EMBL/GenBank/DDBJ databases">
        <title>Two Chryseobacterium gambrini strains from China.</title>
        <authorList>
            <person name="Zeng J."/>
            <person name="Wu Y."/>
        </authorList>
    </citation>
    <scope>NUCLEOTIDE SEQUENCE</scope>
    <source>
        <strain evidence="2">SQ219</strain>
    </source>
</reference>
<protein>
    <recommendedName>
        <fullName evidence="4">Tetratricopeptide repeat-containing protein</fullName>
    </recommendedName>
</protein>
<evidence type="ECO:0008006" key="4">
    <source>
        <dbReference type="Google" id="ProtNLM"/>
    </source>
</evidence>
<dbReference type="Proteomes" id="UP001225933">
    <property type="component" value="Unassembled WGS sequence"/>
</dbReference>